<comment type="caution">
    <text evidence="2">The sequence shown here is derived from an EMBL/GenBank/DDBJ whole genome shotgun (WGS) entry which is preliminary data.</text>
</comment>
<reference evidence="2 3" key="1">
    <citation type="journal article" date="2023" name="Arcadia Sci">
        <title>De novo assembly of a long-read Amblyomma americanum tick genome.</title>
        <authorList>
            <person name="Chou S."/>
            <person name="Poskanzer K.E."/>
            <person name="Rollins M."/>
            <person name="Thuy-Boun P.S."/>
        </authorList>
    </citation>
    <scope>NUCLEOTIDE SEQUENCE [LARGE SCALE GENOMIC DNA]</scope>
    <source>
        <strain evidence="2">F_SG_1</strain>
        <tissue evidence="2">Salivary glands</tissue>
    </source>
</reference>
<dbReference type="SUPFAM" id="SSF53098">
    <property type="entry name" value="Ribonuclease H-like"/>
    <property type="match status" value="1"/>
</dbReference>
<dbReference type="PANTHER" id="PTHR37162:SF1">
    <property type="entry name" value="BED-TYPE DOMAIN-CONTAINING PROTEIN"/>
    <property type="match status" value="1"/>
</dbReference>
<evidence type="ECO:0000256" key="1">
    <source>
        <dbReference type="SAM" id="MobiDB-lite"/>
    </source>
</evidence>
<keyword evidence="3" id="KW-1185">Reference proteome</keyword>
<accession>A0AAQ4ELK3</accession>
<feature type="region of interest" description="Disordered" evidence="1">
    <location>
        <begin position="593"/>
        <end position="612"/>
    </location>
</feature>
<dbReference type="EMBL" id="JARKHS020014085">
    <property type="protein sequence ID" value="KAK8775501.1"/>
    <property type="molecule type" value="Genomic_DNA"/>
</dbReference>
<gene>
    <name evidence="2" type="ORF">V5799_031154</name>
</gene>
<dbReference type="Proteomes" id="UP001321473">
    <property type="component" value="Unassembled WGS sequence"/>
</dbReference>
<dbReference type="InterPro" id="IPR012337">
    <property type="entry name" value="RNaseH-like_sf"/>
</dbReference>
<proteinExistence type="predicted"/>
<name>A0AAQ4ELK3_AMBAM</name>
<dbReference type="PANTHER" id="PTHR37162">
    <property type="entry name" value="HAT FAMILY DIMERISATION DOMAINCONTAINING PROTEIN-RELATED"/>
    <property type="match status" value="1"/>
</dbReference>
<evidence type="ECO:0000313" key="2">
    <source>
        <dbReference type="EMBL" id="KAK8775501.1"/>
    </source>
</evidence>
<evidence type="ECO:0008006" key="4">
    <source>
        <dbReference type="Google" id="ProtNLM"/>
    </source>
</evidence>
<sequence>MQKVFLPRVQRFKALWTNTVRLQRHFKKRSQEQKLFALSVVANNIPYTYGDAATATYRHMFPDSETAKGFQCGRKKLSYIISDGLGPYFKAKVIQELDMPDTFYTIMIDESPIPEAKVQQLDVLVRYYSTSTENVVVEHLQSFHLGHATADQLFSCIEDALSDVRKKNMVCFYSDGPNVMKSLKQRLKKEVSPDMVDIGECGLHKVHNAFAAGLDMFCAEVESLATDVHYYFKFATRHADMKELLSDLGLPQLEFLRHVNSRWLTLLPSVERILKSFDALKAFFSKSGQPRCSSMRHGRLSSAFCDKTLRAKLFFLQNAAQIFDRFQTLFQSKDPLLHVFYDEMLVLVKQVLGRFLRQESFAGATGSQLKELDVESSENWKAKPEIGLDTEQSMKLWNPTEKKAFYIKARAFYIACAKYLITRLPLDNKLLFHLRFLNPDTKGNSFTSSLRYVANALPQVIPPCDVSSLTDEWNSLMCETSDWELSPNVVTHWSSVFALQTPAGQAKYPRITKLVKAALSLPHGNADCERGFSENKQALHHRSTLSITSISSLRQTKAFMKRYSGDATKVSLTRDILRNVEKSYKVYRERIEEEKTATSQKRNHEEEEPTEVCERKKLMDEKSSLQQRLSSLKALLASAQELISKGVADRDMGKVESGNILLCDVNSKLPSVIERIKTVDSALQSMKAN</sequence>
<dbReference type="AlphaFoldDB" id="A0AAQ4ELK3"/>
<organism evidence="2 3">
    <name type="scientific">Amblyomma americanum</name>
    <name type="common">Lone star tick</name>
    <dbReference type="NCBI Taxonomy" id="6943"/>
    <lineage>
        <taxon>Eukaryota</taxon>
        <taxon>Metazoa</taxon>
        <taxon>Ecdysozoa</taxon>
        <taxon>Arthropoda</taxon>
        <taxon>Chelicerata</taxon>
        <taxon>Arachnida</taxon>
        <taxon>Acari</taxon>
        <taxon>Parasitiformes</taxon>
        <taxon>Ixodida</taxon>
        <taxon>Ixodoidea</taxon>
        <taxon>Ixodidae</taxon>
        <taxon>Amblyomminae</taxon>
        <taxon>Amblyomma</taxon>
    </lineage>
</organism>
<protein>
    <recommendedName>
        <fullName evidence="4">HAT C-terminal dimerisation domain-containing protein</fullName>
    </recommendedName>
</protein>
<evidence type="ECO:0000313" key="3">
    <source>
        <dbReference type="Proteomes" id="UP001321473"/>
    </source>
</evidence>